<evidence type="ECO:0000313" key="6">
    <source>
        <dbReference type="Proteomes" id="UP000009022"/>
    </source>
</evidence>
<dbReference type="InParanoid" id="B3RWR9"/>
<proteinExistence type="inferred from homology"/>
<accession>B3RWR9</accession>
<dbReference type="GO" id="GO:0005615">
    <property type="term" value="C:extracellular space"/>
    <property type="evidence" value="ECO:0000318"/>
    <property type="project" value="GO_Central"/>
</dbReference>
<name>B3RWR9_TRIAD</name>
<dbReference type="GeneID" id="6753851"/>
<evidence type="ECO:0000313" key="5">
    <source>
        <dbReference type="EMBL" id="EDV24748.1"/>
    </source>
</evidence>
<protein>
    <recommendedName>
        <fullName evidence="4">Peptidase S1 domain-containing protein</fullName>
    </recommendedName>
</protein>
<dbReference type="Pfam" id="PF00089">
    <property type="entry name" value="Trypsin"/>
    <property type="match status" value="1"/>
</dbReference>
<dbReference type="GO" id="GO:0006508">
    <property type="term" value="P:proteolysis"/>
    <property type="evidence" value="ECO:0000318"/>
    <property type="project" value="GO_Central"/>
</dbReference>
<dbReference type="KEGG" id="tad:TRIADDRAFT_56854"/>
<dbReference type="SUPFAM" id="SSF50494">
    <property type="entry name" value="Trypsin-like serine proteases"/>
    <property type="match status" value="1"/>
</dbReference>
<dbReference type="GO" id="GO:0004252">
    <property type="term" value="F:serine-type endopeptidase activity"/>
    <property type="evidence" value="ECO:0000318"/>
    <property type="project" value="GO_Central"/>
</dbReference>
<organism evidence="5 6">
    <name type="scientific">Trichoplax adhaerens</name>
    <name type="common">Trichoplax reptans</name>
    <dbReference type="NCBI Taxonomy" id="10228"/>
    <lineage>
        <taxon>Eukaryota</taxon>
        <taxon>Metazoa</taxon>
        <taxon>Placozoa</taxon>
        <taxon>Uniplacotomia</taxon>
        <taxon>Trichoplacea</taxon>
        <taxon>Trichoplacidae</taxon>
        <taxon>Trichoplax</taxon>
    </lineage>
</organism>
<dbReference type="Proteomes" id="UP000009022">
    <property type="component" value="Unassembled WGS sequence"/>
</dbReference>
<dbReference type="InterPro" id="IPR043504">
    <property type="entry name" value="Peptidase_S1_PA_chymotrypsin"/>
</dbReference>
<dbReference type="eggNOG" id="KOG3627">
    <property type="taxonomic scope" value="Eukaryota"/>
</dbReference>
<dbReference type="InterPro" id="IPR001314">
    <property type="entry name" value="Peptidase_S1A"/>
</dbReference>
<dbReference type="CTD" id="6753851"/>
<dbReference type="InterPro" id="IPR018114">
    <property type="entry name" value="TRYPSIN_HIS"/>
</dbReference>
<evidence type="ECO:0000259" key="4">
    <source>
        <dbReference type="PROSITE" id="PS50240"/>
    </source>
</evidence>
<feature type="chain" id="PRO_5002797036" description="Peptidase S1 domain-containing protein" evidence="3">
    <location>
        <begin position="17"/>
        <end position="287"/>
    </location>
</feature>
<dbReference type="PANTHER" id="PTHR24276:SF94">
    <property type="entry name" value="AT20289P-RELATED"/>
    <property type="match status" value="1"/>
</dbReference>
<dbReference type="PANTHER" id="PTHR24276">
    <property type="entry name" value="POLYSERASE-RELATED"/>
    <property type="match status" value="1"/>
</dbReference>
<dbReference type="EMBL" id="DS985245">
    <property type="protein sequence ID" value="EDV24748.1"/>
    <property type="molecule type" value="Genomic_DNA"/>
</dbReference>
<dbReference type="SMART" id="SM00020">
    <property type="entry name" value="Tryp_SPc"/>
    <property type="match status" value="1"/>
</dbReference>
<dbReference type="InterPro" id="IPR001254">
    <property type="entry name" value="Trypsin_dom"/>
</dbReference>
<dbReference type="PhylomeDB" id="B3RWR9"/>
<dbReference type="PROSITE" id="PS00134">
    <property type="entry name" value="TRYPSIN_HIS"/>
    <property type="match status" value="1"/>
</dbReference>
<dbReference type="FunFam" id="2.40.10.10:FF:000150">
    <property type="entry name" value="Chymotrypsin-like protease CTRL-1"/>
    <property type="match status" value="1"/>
</dbReference>
<feature type="domain" description="Peptidase S1" evidence="4">
    <location>
        <begin position="50"/>
        <end position="286"/>
    </location>
</feature>
<dbReference type="InterPro" id="IPR050430">
    <property type="entry name" value="Peptidase_S1"/>
</dbReference>
<sequence length="287" mass="31827">MKTAIIFCALFAVTFAAVRPVPFDLNYYFETVEYNPKVITAPARRNTDRIIGGENDVKGEHPYQISLQRKNSSQPCLFHHICGGSIINQQHILTAAHCVDSGKVSDFRVVAGEYDLSRNENTEQIIPVIKLIIRSDWNLTTLNNDIAVVKLASKLTYNSYVAPIALASVTPPTNTASQVVGWGLTNYVRKTRPNILQVLDVKRTSDSDAAAISSKYNNFTQVAATTNIFCEGLCKNDSGGPLVFKQNNQYLQYGVVSYGLLPCGLYPADFYARVSSFKAWIEDNSRI</sequence>
<feature type="signal peptide" evidence="3">
    <location>
        <begin position="1"/>
        <end position="16"/>
    </location>
</feature>
<keyword evidence="3" id="KW-0732">Signal</keyword>
<dbReference type="PRINTS" id="PR00722">
    <property type="entry name" value="CHYMOTRYPSIN"/>
</dbReference>
<dbReference type="OrthoDB" id="60866at2759"/>
<dbReference type="RefSeq" id="XP_002112638.1">
    <property type="nucleotide sequence ID" value="XM_002112602.1"/>
</dbReference>
<keyword evidence="6" id="KW-1185">Reference proteome</keyword>
<dbReference type="Gene3D" id="2.40.10.10">
    <property type="entry name" value="Trypsin-like serine proteases"/>
    <property type="match status" value="1"/>
</dbReference>
<dbReference type="InterPro" id="IPR009003">
    <property type="entry name" value="Peptidase_S1_PA"/>
</dbReference>
<dbReference type="STRING" id="10228.B3RWR9"/>
<keyword evidence="2" id="KW-1015">Disulfide bond</keyword>
<dbReference type="AlphaFoldDB" id="B3RWR9"/>
<reference evidence="5 6" key="1">
    <citation type="journal article" date="2008" name="Nature">
        <title>The Trichoplax genome and the nature of placozoans.</title>
        <authorList>
            <person name="Srivastava M."/>
            <person name="Begovic E."/>
            <person name="Chapman J."/>
            <person name="Putnam N.H."/>
            <person name="Hellsten U."/>
            <person name="Kawashima T."/>
            <person name="Kuo A."/>
            <person name="Mitros T."/>
            <person name="Salamov A."/>
            <person name="Carpenter M.L."/>
            <person name="Signorovitch A.Y."/>
            <person name="Moreno M.A."/>
            <person name="Kamm K."/>
            <person name="Grimwood J."/>
            <person name="Schmutz J."/>
            <person name="Shapiro H."/>
            <person name="Grigoriev I.V."/>
            <person name="Buss L.W."/>
            <person name="Schierwater B."/>
            <person name="Dellaporta S.L."/>
            <person name="Rokhsar D.S."/>
        </authorList>
    </citation>
    <scope>NUCLEOTIDE SEQUENCE [LARGE SCALE GENOMIC DNA]</scope>
    <source>
        <strain evidence="5 6">Grell-BS-1999</strain>
    </source>
</reference>
<evidence type="ECO:0000256" key="1">
    <source>
        <dbReference type="ARBA" id="ARBA00007664"/>
    </source>
</evidence>
<evidence type="ECO:0000256" key="3">
    <source>
        <dbReference type="SAM" id="SignalP"/>
    </source>
</evidence>
<dbReference type="HOGENOM" id="CLU_006842_7_6_1"/>
<dbReference type="PROSITE" id="PS50240">
    <property type="entry name" value="TRYPSIN_DOM"/>
    <property type="match status" value="1"/>
</dbReference>
<gene>
    <name evidence="5" type="ORF">TRIADDRAFT_56854</name>
</gene>
<dbReference type="CDD" id="cd00190">
    <property type="entry name" value="Tryp_SPc"/>
    <property type="match status" value="1"/>
</dbReference>
<comment type="similarity">
    <text evidence="1">Belongs to the peptidase S1 family.</text>
</comment>
<evidence type="ECO:0000256" key="2">
    <source>
        <dbReference type="ARBA" id="ARBA00023157"/>
    </source>
</evidence>